<keyword evidence="3" id="KW-1185">Reference proteome</keyword>
<accession>A0AAV7UT47</accession>
<protein>
    <submittedName>
        <fullName evidence="2">Uncharacterized protein</fullName>
    </submittedName>
</protein>
<feature type="region of interest" description="Disordered" evidence="1">
    <location>
        <begin position="1"/>
        <end position="72"/>
    </location>
</feature>
<organism evidence="2 3">
    <name type="scientific">Pleurodeles waltl</name>
    <name type="common">Iberian ribbed newt</name>
    <dbReference type="NCBI Taxonomy" id="8319"/>
    <lineage>
        <taxon>Eukaryota</taxon>
        <taxon>Metazoa</taxon>
        <taxon>Chordata</taxon>
        <taxon>Craniata</taxon>
        <taxon>Vertebrata</taxon>
        <taxon>Euteleostomi</taxon>
        <taxon>Amphibia</taxon>
        <taxon>Batrachia</taxon>
        <taxon>Caudata</taxon>
        <taxon>Salamandroidea</taxon>
        <taxon>Salamandridae</taxon>
        <taxon>Pleurodelinae</taxon>
        <taxon>Pleurodeles</taxon>
    </lineage>
</organism>
<evidence type="ECO:0000313" key="2">
    <source>
        <dbReference type="EMBL" id="KAJ1192258.1"/>
    </source>
</evidence>
<name>A0AAV7UT47_PLEWA</name>
<dbReference type="Proteomes" id="UP001066276">
    <property type="component" value="Chromosome 2_2"/>
</dbReference>
<sequence length="72" mass="7529">MFNNILRSRKSDPTDAAARPGPGRRRGGGPSAEPIGPTVVAADPCVQVRRDTTAAGGDGGALRLHPRRCRPL</sequence>
<reference evidence="2" key="1">
    <citation type="journal article" date="2022" name="bioRxiv">
        <title>Sequencing and chromosome-scale assembly of the giantPleurodeles waltlgenome.</title>
        <authorList>
            <person name="Brown T."/>
            <person name="Elewa A."/>
            <person name="Iarovenko S."/>
            <person name="Subramanian E."/>
            <person name="Araus A.J."/>
            <person name="Petzold A."/>
            <person name="Susuki M."/>
            <person name="Suzuki K.-i.T."/>
            <person name="Hayashi T."/>
            <person name="Toyoda A."/>
            <person name="Oliveira C."/>
            <person name="Osipova E."/>
            <person name="Leigh N.D."/>
            <person name="Simon A."/>
            <person name="Yun M.H."/>
        </authorList>
    </citation>
    <scope>NUCLEOTIDE SEQUENCE</scope>
    <source>
        <strain evidence="2">20211129_DDA</strain>
        <tissue evidence="2">Liver</tissue>
    </source>
</reference>
<comment type="caution">
    <text evidence="2">The sequence shown here is derived from an EMBL/GenBank/DDBJ whole genome shotgun (WGS) entry which is preliminary data.</text>
</comment>
<dbReference type="AlphaFoldDB" id="A0AAV7UT47"/>
<dbReference type="EMBL" id="JANPWB010000004">
    <property type="protein sequence ID" value="KAJ1192258.1"/>
    <property type="molecule type" value="Genomic_DNA"/>
</dbReference>
<proteinExistence type="predicted"/>
<gene>
    <name evidence="2" type="ORF">NDU88_001570</name>
</gene>
<evidence type="ECO:0000313" key="3">
    <source>
        <dbReference type="Proteomes" id="UP001066276"/>
    </source>
</evidence>
<evidence type="ECO:0000256" key="1">
    <source>
        <dbReference type="SAM" id="MobiDB-lite"/>
    </source>
</evidence>